<dbReference type="CDD" id="cd00821">
    <property type="entry name" value="PH"/>
    <property type="match status" value="1"/>
</dbReference>
<evidence type="ECO:0000313" key="2">
    <source>
        <dbReference type="EMBL" id="CDG67241.1"/>
    </source>
</evidence>
<dbReference type="SUPFAM" id="SSF50729">
    <property type="entry name" value="PH domain-like"/>
    <property type="match status" value="2"/>
</dbReference>
<feature type="domain" description="PH" evidence="1">
    <location>
        <begin position="34"/>
        <end position="134"/>
    </location>
</feature>
<dbReference type="FunFam" id="2.30.29.30:FF:000286">
    <property type="entry name" value="PH-protein kinase domain containing protein"/>
    <property type="match status" value="1"/>
</dbReference>
<dbReference type="PROSITE" id="PS50003">
    <property type="entry name" value="PH_DOMAIN"/>
    <property type="match status" value="2"/>
</dbReference>
<gene>
    <name evidence="2" type="primary">PLEKHA1</name>
</gene>
<sequence>MLSACKNSLNTVTLVNFKKRPSVRASHVMNNQVDAINEGYLVLVEKGKKNEIKYYFKLDARKRKFEYYYDKDAYKNEKIVDSIDINYITKVSRIQKDEEKFKFEVCTVFKNFELICESKDERDKWVYSLTKAATLHTTTQNSTVKKSTSFENLSTTEPIAIPHRTTVHGGMVFRKPIAKENILEGWCWKQGGVVKNWKRRYFRLSNGELSYYDTEHVKDPIRTIMMKHVKSVNILQKYCQRPILLELKTDKRNFFIQPEDEKDLTKWKNAIEKCLSQSSRIYHRSGSL</sequence>
<dbReference type="InterPro" id="IPR001849">
    <property type="entry name" value="PH_domain"/>
</dbReference>
<dbReference type="SMART" id="SM00233">
    <property type="entry name" value="PH"/>
    <property type="match status" value="2"/>
</dbReference>
<dbReference type="PANTHER" id="PTHR14336">
    <property type="entry name" value="TANDEM PH DOMAIN CONTAINING PROTEIN"/>
    <property type="match status" value="1"/>
</dbReference>
<dbReference type="EMBL" id="HAAD01001009">
    <property type="protein sequence ID" value="CDG67241.1"/>
    <property type="molecule type" value="mRNA"/>
</dbReference>
<dbReference type="AlphaFoldDB" id="T2M599"/>
<accession>T2M599</accession>
<dbReference type="Pfam" id="PF00169">
    <property type="entry name" value="PH"/>
    <property type="match status" value="2"/>
</dbReference>
<dbReference type="Gene3D" id="2.30.29.30">
    <property type="entry name" value="Pleckstrin-homology domain (PH domain)/Phosphotyrosine-binding domain (PTB)"/>
    <property type="match status" value="2"/>
</dbReference>
<protein>
    <submittedName>
        <fullName evidence="2">Pleckstrin homology domain-containing family A member 1</fullName>
    </submittedName>
</protein>
<reference evidence="2" key="1">
    <citation type="journal article" date="2013" name="Genome Biol. Evol.">
        <title>Punctuated emergences of genetic and phenotypic innovations in eumetazoan, bilaterian, euteleostome, and hominidae ancestors.</title>
        <authorList>
            <person name="Wenger Y."/>
            <person name="Galliot B."/>
        </authorList>
    </citation>
    <scope>NUCLEOTIDE SEQUENCE</scope>
    <source>
        <tissue evidence="2">Whole animals</tissue>
    </source>
</reference>
<evidence type="ECO:0000259" key="1">
    <source>
        <dbReference type="PROSITE" id="PS50003"/>
    </source>
</evidence>
<name>T2M599_HYDVU</name>
<dbReference type="InterPro" id="IPR051707">
    <property type="entry name" value="PI-Interact_SigTrans_Reg"/>
</dbReference>
<organism evidence="2">
    <name type="scientific">Hydra vulgaris</name>
    <name type="common">Hydra</name>
    <name type="synonym">Hydra attenuata</name>
    <dbReference type="NCBI Taxonomy" id="6087"/>
    <lineage>
        <taxon>Eukaryota</taxon>
        <taxon>Metazoa</taxon>
        <taxon>Cnidaria</taxon>
        <taxon>Hydrozoa</taxon>
        <taxon>Hydroidolina</taxon>
        <taxon>Anthoathecata</taxon>
        <taxon>Aplanulata</taxon>
        <taxon>Hydridae</taxon>
        <taxon>Hydra</taxon>
    </lineage>
</organism>
<dbReference type="InterPro" id="IPR011993">
    <property type="entry name" value="PH-like_dom_sf"/>
</dbReference>
<proteinExistence type="evidence at transcript level"/>
<feature type="domain" description="PH" evidence="1">
    <location>
        <begin position="180"/>
        <end position="276"/>
    </location>
</feature>
<dbReference type="OrthoDB" id="185175at2759"/>